<accession>A0ABU3A807</accession>
<evidence type="ECO:0000256" key="6">
    <source>
        <dbReference type="SAM" id="Phobius"/>
    </source>
</evidence>
<dbReference type="Proteomes" id="UP001266357">
    <property type="component" value="Unassembled WGS sequence"/>
</dbReference>
<dbReference type="EMBL" id="JAVRIF010000012">
    <property type="protein sequence ID" value="MDT0605233.1"/>
    <property type="molecule type" value="Genomic_DNA"/>
</dbReference>
<keyword evidence="5 6" id="KW-0472">Membrane</keyword>
<evidence type="ECO:0000256" key="3">
    <source>
        <dbReference type="ARBA" id="ARBA00022692"/>
    </source>
</evidence>
<evidence type="ECO:0000259" key="7">
    <source>
        <dbReference type="Pfam" id="PF00892"/>
    </source>
</evidence>
<dbReference type="RefSeq" id="WP_311584666.1">
    <property type="nucleotide sequence ID" value="NZ_JAVRIF010000012.1"/>
</dbReference>
<feature type="transmembrane region" description="Helical" evidence="6">
    <location>
        <begin position="148"/>
        <end position="167"/>
    </location>
</feature>
<evidence type="ECO:0000256" key="4">
    <source>
        <dbReference type="ARBA" id="ARBA00022989"/>
    </source>
</evidence>
<dbReference type="InterPro" id="IPR000620">
    <property type="entry name" value="EamA_dom"/>
</dbReference>
<comment type="caution">
    <text evidence="8">The sequence shown here is derived from an EMBL/GenBank/DDBJ whole genome shotgun (WGS) entry which is preliminary data.</text>
</comment>
<name>A0ABU3A807_9GAMM</name>
<comment type="similarity">
    <text evidence="2">Belongs to the EamA transporter family.</text>
</comment>
<dbReference type="InterPro" id="IPR037185">
    <property type="entry name" value="EmrE-like"/>
</dbReference>
<feature type="transmembrane region" description="Helical" evidence="6">
    <location>
        <begin position="7"/>
        <end position="27"/>
    </location>
</feature>
<keyword evidence="3 6" id="KW-0812">Transmembrane</keyword>
<feature type="transmembrane region" description="Helical" evidence="6">
    <location>
        <begin position="96"/>
        <end position="113"/>
    </location>
</feature>
<dbReference type="SUPFAM" id="SSF103481">
    <property type="entry name" value="Multidrug resistance efflux transporter EmrE"/>
    <property type="match status" value="2"/>
</dbReference>
<evidence type="ECO:0000256" key="2">
    <source>
        <dbReference type="ARBA" id="ARBA00007362"/>
    </source>
</evidence>
<evidence type="ECO:0000313" key="9">
    <source>
        <dbReference type="Proteomes" id="UP001266357"/>
    </source>
</evidence>
<feature type="transmembrane region" description="Helical" evidence="6">
    <location>
        <begin position="265"/>
        <end position="287"/>
    </location>
</feature>
<feature type="transmembrane region" description="Helical" evidence="6">
    <location>
        <begin position="240"/>
        <end position="259"/>
    </location>
</feature>
<feature type="transmembrane region" description="Helical" evidence="6">
    <location>
        <begin position="120"/>
        <end position="136"/>
    </location>
</feature>
<feature type="transmembrane region" description="Helical" evidence="6">
    <location>
        <begin position="65"/>
        <end position="84"/>
    </location>
</feature>
<feature type="domain" description="EamA" evidence="7">
    <location>
        <begin position="11"/>
        <end position="136"/>
    </location>
</feature>
<organism evidence="8 9">
    <name type="scientific">Thalassotalea castellviae</name>
    <dbReference type="NCBI Taxonomy" id="3075612"/>
    <lineage>
        <taxon>Bacteria</taxon>
        <taxon>Pseudomonadati</taxon>
        <taxon>Pseudomonadota</taxon>
        <taxon>Gammaproteobacteria</taxon>
        <taxon>Alteromonadales</taxon>
        <taxon>Colwelliaceae</taxon>
        <taxon>Thalassotalea</taxon>
    </lineage>
</organism>
<proteinExistence type="inferred from homology"/>
<dbReference type="PANTHER" id="PTHR32322:SF2">
    <property type="entry name" value="EAMA DOMAIN-CONTAINING PROTEIN"/>
    <property type="match status" value="1"/>
</dbReference>
<feature type="transmembrane region" description="Helical" evidence="6">
    <location>
        <begin position="179"/>
        <end position="200"/>
    </location>
</feature>
<comment type="subcellular location">
    <subcellularLocation>
        <location evidence="1">Membrane</location>
        <topology evidence="1">Multi-pass membrane protein</topology>
    </subcellularLocation>
</comment>
<gene>
    <name evidence="8" type="ORF">RM573_16650</name>
</gene>
<evidence type="ECO:0000256" key="5">
    <source>
        <dbReference type="ARBA" id="ARBA00023136"/>
    </source>
</evidence>
<dbReference type="InterPro" id="IPR050638">
    <property type="entry name" value="AA-Vitamin_Transporters"/>
</dbReference>
<dbReference type="PANTHER" id="PTHR32322">
    <property type="entry name" value="INNER MEMBRANE TRANSPORTER"/>
    <property type="match status" value="1"/>
</dbReference>
<dbReference type="Pfam" id="PF00892">
    <property type="entry name" value="EamA"/>
    <property type="match status" value="2"/>
</dbReference>
<sequence>MIIRPTIELPLLAAIWGASFLFMKIGGPEFGPILFMAMRTFVASLLLVSLLAYKKQIRLLFQQKTAIFIVGLLNTAIPFSLFGWATLTLSAGSTSVLNATTPMFGAIVAVIWLKDTFNNSTILGLLIGFIGVYFLMFEKLNMPNSEVILPVFAVMLASLFYGISANFTKKYLSKVKPLVLATGSQISASLVLVPISLFFIPDTMPSIAAINAVVVLGIVCTGFAYIIFFRLISALGPTKAISVTYLIPTFGLLWGWIFLQENISMMMLFGCSLILFGVALTTGIFSLKNKLSITVSK</sequence>
<evidence type="ECO:0000256" key="1">
    <source>
        <dbReference type="ARBA" id="ARBA00004141"/>
    </source>
</evidence>
<keyword evidence="4 6" id="KW-1133">Transmembrane helix</keyword>
<protein>
    <submittedName>
        <fullName evidence="8">DMT family transporter</fullName>
    </submittedName>
</protein>
<evidence type="ECO:0000313" key="8">
    <source>
        <dbReference type="EMBL" id="MDT0605233.1"/>
    </source>
</evidence>
<feature type="domain" description="EamA" evidence="7">
    <location>
        <begin position="151"/>
        <end position="282"/>
    </location>
</feature>
<feature type="transmembrane region" description="Helical" evidence="6">
    <location>
        <begin position="206"/>
        <end position="228"/>
    </location>
</feature>
<reference evidence="8 9" key="1">
    <citation type="submission" date="2023-09" db="EMBL/GenBank/DDBJ databases">
        <authorList>
            <person name="Rey-Velasco X."/>
        </authorList>
    </citation>
    <scope>NUCLEOTIDE SEQUENCE [LARGE SCALE GENOMIC DNA]</scope>
    <source>
        <strain evidence="8 9">W431</strain>
    </source>
</reference>
<keyword evidence="9" id="KW-1185">Reference proteome</keyword>
<feature type="transmembrane region" description="Helical" evidence="6">
    <location>
        <begin position="33"/>
        <end position="53"/>
    </location>
</feature>